<dbReference type="PANTHER" id="PTHR45947:SF3">
    <property type="entry name" value="SULFOQUINOVOSYL TRANSFERASE SQD2"/>
    <property type="match status" value="1"/>
</dbReference>
<dbReference type="GO" id="GO:1901137">
    <property type="term" value="P:carbohydrate derivative biosynthetic process"/>
    <property type="evidence" value="ECO:0007669"/>
    <property type="project" value="UniProtKB-ARBA"/>
</dbReference>
<dbReference type="PANTHER" id="PTHR45947">
    <property type="entry name" value="SULFOQUINOVOSYL TRANSFERASE SQD2"/>
    <property type="match status" value="1"/>
</dbReference>
<dbReference type="Pfam" id="PF13439">
    <property type="entry name" value="Glyco_transf_4"/>
    <property type="match status" value="1"/>
</dbReference>
<proteinExistence type="predicted"/>
<dbReference type="InterPro" id="IPR001296">
    <property type="entry name" value="Glyco_trans_1"/>
</dbReference>
<protein>
    <submittedName>
        <fullName evidence="5">Glycosyltransferase family 4 protein</fullName>
    </submittedName>
</protein>
<dbReference type="InterPro" id="IPR028098">
    <property type="entry name" value="Glyco_trans_4-like_N"/>
</dbReference>
<keyword evidence="1" id="KW-0328">Glycosyltransferase</keyword>
<evidence type="ECO:0000259" key="3">
    <source>
        <dbReference type="Pfam" id="PF00534"/>
    </source>
</evidence>
<sequence length="380" mass="39955">MRIVHVTDVYLPRLGGIEMHVHDLAVRQRRDGHDVHVVTATAPGSGPGAEPDPPWLHRVANPAVTVPRQLGLGPQVGALLASADAVHAHVSVVSPFAFGAARLAGSLGRPTLVTVHSLWTRLGPLPALGSRAAGLRSWPVLWSAVSDAAAEPVRRVLGPSVEVLVLPNAVDVAAWQVPGGAPAVPTVVSVMRLARTKRPLPLARILRATREEVPDHLPLRAVVVGDGPQRPGLERHLRRHDLDGWVELRGRLDRPAIREVLARSTVYLAPAELESFGIAALEARAAGLPVVASSHGGVGTFITHGVDGLLGDSDDALVAHLVRLLTDEVTTARMTAHNRSVPPPFGWDAACGRALAAYDLAAGRSRTRVAAAPARAAASS</sequence>
<evidence type="ECO:0000256" key="2">
    <source>
        <dbReference type="ARBA" id="ARBA00022679"/>
    </source>
</evidence>
<dbReference type="RefSeq" id="WP_185252206.1">
    <property type="nucleotide sequence ID" value="NZ_JACKXE010000001.1"/>
</dbReference>
<evidence type="ECO:0000256" key="1">
    <source>
        <dbReference type="ARBA" id="ARBA00022676"/>
    </source>
</evidence>
<dbReference type="Gene3D" id="3.40.50.2000">
    <property type="entry name" value="Glycogen Phosphorylase B"/>
    <property type="match status" value="2"/>
</dbReference>
<dbReference type="Pfam" id="PF00534">
    <property type="entry name" value="Glycos_transf_1"/>
    <property type="match status" value="1"/>
</dbReference>
<dbReference type="EMBL" id="JACKXE010000001">
    <property type="protein sequence ID" value="MBB6626994.1"/>
    <property type="molecule type" value="Genomic_DNA"/>
</dbReference>
<keyword evidence="6" id="KW-1185">Reference proteome</keyword>
<feature type="domain" description="Glycosyl transferase family 1" evidence="3">
    <location>
        <begin position="185"/>
        <end position="338"/>
    </location>
</feature>
<dbReference type="InterPro" id="IPR050194">
    <property type="entry name" value="Glycosyltransferase_grp1"/>
</dbReference>
<evidence type="ECO:0000313" key="5">
    <source>
        <dbReference type="EMBL" id="MBB6626994.1"/>
    </source>
</evidence>
<keyword evidence="2 5" id="KW-0808">Transferase</keyword>
<gene>
    <name evidence="5" type="ORF">H5V45_06630</name>
</gene>
<dbReference type="CDD" id="cd03801">
    <property type="entry name" value="GT4_PimA-like"/>
    <property type="match status" value="1"/>
</dbReference>
<organism evidence="5 6">
    <name type="scientific">Nocardioides luti</name>
    <dbReference type="NCBI Taxonomy" id="2761101"/>
    <lineage>
        <taxon>Bacteria</taxon>
        <taxon>Bacillati</taxon>
        <taxon>Actinomycetota</taxon>
        <taxon>Actinomycetes</taxon>
        <taxon>Propionibacteriales</taxon>
        <taxon>Nocardioidaceae</taxon>
        <taxon>Nocardioides</taxon>
    </lineage>
</organism>
<dbReference type="GO" id="GO:0016758">
    <property type="term" value="F:hexosyltransferase activity"/>
    <property type="evidence" value="ECO:0007669"/>
    <property type="project" value="TreeGrafter"/>
</dbReference>
<dbReference type="AlphaFoldDB" id="A0A7X0REU0"/>
<feature type="domain" description="Glycosyltransferase subfamily 4-like N-terminal" evidence="4">
    <location>
        <begin position="15"/>
        <end position="173"/>
    </location>
</feature>
<name>A0A7X0REU0_9ACTN</name>
<dbReference type="Proteomes" id="UP000523955">
    <property type="component" value="Unassembled WGS sequence"/>
</dbReference>
<reference evidence="5 6" key="1">
    <citation type="submission" date="2020-08" db="EMBL/GenBank/DDBJ databases">
        <authorList>
            <person name="Seo M.-J."/>
        </authorList>
    </citation>
    <scope>NUCLEOTIDE SEQUENCE [LARGE SCALE GENOMIC DNA]</scope>
    <source>
        <strain evidence="5 6">KIGAM211</strain>
    </source>
</reference>
<evidence type="ECO:0000259" key="4">
    <source>
        <dbReference type="Pfam" id="PF13439"/>
    </source>
</evidence>
<comment type="caution">
    <text evidence="5">The sequence shown here is derived from an EMBL/GenBank/DDBJ whole genome shotgun (WGS) entry which is preliminary data.</text>
</comment>
<dbReference type="SUPFAM" id="SSF53756">
    <property type="entry name" value="UDP-Glycosyltransferase/glycogen phosphorylase"/>
    <property type="match status" value="1"/>
</dbReference>
<accession>A0A7X0REU0</accession>
<evidence type="ECO:0000313" key="6">
    <source>
        <dbReference type="Proteomes" id="UP000523955"/>
    </source>
</evidence>